<proteinExistence type="predicted"/>
<gene>
    <name evidence="1" type="ORF">GQE98_12620</name>
</gene>
<name>A0A6L8W8L7_9PROT</name>
<evidence type="ECO:0000313" key="2">
    <source>
        <dbReference type="Proteomes" id="UP000476030"/>
    </source>
</evidence>
<dbReference type="EMBL" id="WTUW01000002">
    <property type="protein sequence ID" value="MZR31476.1"/>
    <property type="molecule type" value="Genomic_DNA"/>
</dbReference>
<comment type="caution">
    <text evidence="1">The sequence shown here is derived from an EMBL/GenBank/DDBJ whole genome shotgun (WGS) entry which is preliminary data.</text>
</comment>
<accession>A0A6L8W8L7</accession>
<evidence type="ECO:0000313" key="1">
    <source>
        <dbReference type="EMBL" id="MZR31476.1"/>
    </source>
</evidence>
<keyword evidence="2" id="KW-1185">Reference proteome</keyword>
<dbReference type="Proteomes" id="UP000476030">
    <property type="component" value="Unassembled WGS sequence"/>
</dbReference>
<dbReference type="AlphaFoldDB" id="A0A6L8W8L7"/>
<dbReference type="RefSeq" id="WP_161315979.1">
    <property type="nucleotide sequence ID" value="NZ_WTUW01000002.1"/>
</dbReference>
<organism evidence="1 2">
    <name type="scientific">Sneathiella litorea</name>
    <dbReference type="NCBI Taxonomy" id="2606216"/>
    <lineage>
        <taxon>Bacteria</taxon>
        <taxon>Pseudomonadati</taxon>
        <taxon>Pseudomonadota</taxon>
        <taxon>Alphaproteobacteria</taxon>
        <taxon>Sneathiellales</taxon>
        <taxon>Sneathiellaceae</taxon>
        <taxon>Sneathiella</taxon>
    </lineage>
</organism>
<sequence length="110" mass="12873">MFSFCSMTEKKKQLGNVAFGGNWSEELVDNDQLQRRLYVIERAARDCTRRDVRSRQLEKALEEISQTIEKGPQLTRRFMRALAEPNPGLRHMEASRVARIIRRSVGEMEF</sequence>
<reference evidence="1 2" key="1">
    <citation type="submission" date="2019-12" db="EMBL/GenBank/DDBJ databases">
        <title>Snethiella sp. nov. sp. isolated from sea sand.</title>
        <authorList>
            <person name="Kim J."/>
            <person name="Jeong S.E."/>
            <person name="Jung H.S."/>
            <person name="Jeon C.O."/>
        </authorList>
    </citation>
    <scope>NUCLEOTIDE SEQUENCE [LARGE SCALE GENOMIC DNA]</scope>
    <source>
        <strain evidence="1 2">DP05</strain>
    </source>
</reference>
<protein>
    <submittedName>
        <fullName evidence="1">Uncharacterized protein</fullName>
    </submittedName>
</protein>